<protein>
    <submittedName>
        <fullName evidence="1">Uncharacterized protein</fullName>
    </submittedName>
</protein>
<dbReference type="AlphaFoldDB" id="A0A1C3XJX2"/>
<evidence type="ECO:0000313" key="2">
    <source>
        <dbReference type="Proteomes" id="UP000183174"/>
    </source>
</evidence>
<dbReference type="Proteomes" id="UP000183174">
    <property type="component" value="Unassembled WGS sequence"/>
</dbReference>
<gene>
    <name evidence="1" type="ORF">GA0061099_103113</name>
</gene>
<dbReference type="RefSeq" id="WP_074448504.1">
    <property type="nucleotide sequence ID" value="NZ_FMAE01000031.1"/>
</dbReference>
<name>A0A1C3XJX2_9BRAD</name>
<proteinExistence type="predicted"/>
<sequence>MRDEFEEIVLSPQAQNVSVEDVLDIVRRALETMRLMNTGVWNQNYSGDAFPSGQAAYGTSSMIHAGLLDTLQTGLTAPANSSARQAAHATLQQINAMMREYDGIGDLRPAGRRRMPAMMRGADGLDLAINRRRRDQLRLALDVFRPAVAEDIPVAAMSRMIVAFGAMAGLHAGFSEDGQTLAQRFAEPEEVLDYLTKAVAKGAVATAAGLANQPLVVPGDPAGSAFLLAISRAEHPMNGALSSYRDAGSGKSGIQVVEDWITSLGAGV</sequence>
<accession>A0A1C3XJX2</accession>
<evidence type="ECO:0000313" key="1">
    <source>
        <dbReference type="EMBL" id="SCB52356.1"/>
    </source>
</evidence>
<reference evidence="1 2" key="1">
    <citation type="submission" date="2016-08" db="EMBL/GenBank/DDBJ databases">
        <authorList>
            <person name="Seilhamer J.J."/>
        </authorList>
    </citation>
    <scope>NUCLEOTIDE SEQUENCE [LARGE SCALE GENOMIC DNA]</scope>
    <source>
        <strain evidence="1 2">CCBAU 10071</strain>
    </source>
</reference>
<organism evidence="1 2">
    <name type="scientific">Bradyrhizobium yuanmingense</name>
    <dbReference type="NCBI Taxonomy" id="108015"/>
    <lineage>
        <taxon>Bacteria</taxon>
        <taxon>Pseudomonadati</taxon>
        <taxon>Pseudomonadota</taxon>
        <taxon>Alphaproteobacteria</taxon>
        <taxon>Hyphomicrobiales</taxon>
        <taxon>Nitrobacteraceae</taxon>
        <taxon>Bradyrhizobium</taxon>
    </lineage>
</organism>
<dbReference type="EMBL" id="FMAE01000031">
    <property type="protein sequence ID" value="SCB52356.1"/>
    <property type="molecule type" value="Genomic_DNA"/>
</dbReference>